<evidence type="ECO:0000256" key="1">
    <source>
        <dbReference type="SAM" id="Phobius"/>
    </source>
</evidence>
<reference evidence="3" key="1">
    <citation type="submission" date="2016-04" db="EMBL/GenBank/DDBJ databases">
        <title>Cephalotus genome sequencing.</title>
        <authorList>
            <person name="Fukushima K."/>
            <person name="Hasebe M."/>
            <person name="Fang X."/>
        </authorList>
    </citation>
    <scope>NUCLEOTIDE SEQUENCE [LARGE SCALE GENOMIC DNA]</scope>
    <source>
        <strain evidence="3">cv. St1</strain>
    </source>
</reference>
<evidence type="ECO:0000313" key="3">
    <source>
        <dbReference type="Proteomes" id="UP000187406"/>
    </source>
</evidence>
<dbReference type="Proteomes" id="UP000187406">
    <property type="component" value="Unassembled WGS sequence"/>
</dbReference>
<keyword evidence="1" id="KW-0812">Transmembrane</keyword>
<name>A0A1Q3CNM5_CEPFO</name>
<dbReference type="AlphaFoldDB" id="A0A1Q3CNM5"/>
<evidence type="ECO:0000313" key="2">
    <source>
        <dbReference type="EMBL" id="GAV81722.1"/>
    </source>
</evidence>
<keyword evidence="1" id="KW-1133">Transmembrane helix</keyword>
<proteinExistence type="predicted"/>
<comment type="caution">
    <text evidence="2">The sequence shown here is derived from an EMBL/GenBank/DDBJ whole genome shotgun (WGS) entry which is preliminary data.</text>
</comment>
<protein>
    <submittedName>
        <fullName evidence="2">Uncharacterized protein</fullName>
    </submittedName>
</protein>
<keyword evidence="1" id="KW-0472">Membrane</keyword>
<accession>A0A1Q3CNM5</accession>
<gene>
    <name evidence="2" type="ORF">CFOL_v3_25176</name>
</gene>
<organism evidence="2 3">
    <name type="scientific">Cephalotus follicularis</name>
    <name type="common">Albany pitcher plant</name>
    <dbReference type="NCBI Taxonomy" id="3775"/>
    <lineage>
        <taxon>Eukaryota</taxon>
        <taxon>Viridiplantae</taxon>
        <taxon>Streptophyta</taxon>
        <taxon>Embryophyta</taxon>
        <taxon>Tracheophyta</taxon>
        <taxon>Spermatophyta</taxon>
        <taxon>Magnoliopsida</taxon>
        <taxon>eudicotyledons</taxon>
        <taxon>Gunneridae</taxon>
        <taxon>Pentapetalae</taxon>
        <taxon>rosids</taxon>
        <taxon>fabids</taxon>
        <taxon>Oxalidales</taxon>
        <taxon>Cephalotaceae</taxon>
        <taxon>Cephalotus</taxon>
    </lineage>
</organism>
<keyword evidence="3" id="KW-1185">Reference proteome</keyword>
<dbReference type="EMBL" id="BDDD01002477">
    <property type="protein sequence ID" value="GAV81722.1"/>
    <property type="molecule type" value="Genomic_DNA"/>
</dbReference>
<dbReference type="InParanoid" id="A0A1Q3CNM5"/>
<sequence>MPGLLKLLSSSPELLAPHPAINFFHLNIGYKTVRLFIHASLLCSFSYINALRRSDHDMVLCFIVTAYGSIYGSKLTLLYWILHVSKDVCASSGYRCFKQNNKLPALSAKTWFLSVQSMSDMRSFTIAHDDLVWLMHALRLHVYIEASTRSASSSASCSDAMLRQSRR</sequence>
<feature type="transmembrane region" description="Helical" evidence="1">
    <location>
        <begin position="33"/>
        <end position="51"/>
    </location>
</feature>
<feature type="transmembrane region" description="Helical" evidence="1">
    <location>
        <begin position="58"/>
        <end position="82"/>
    </location>
</feature>